<keyword evidence="2" id="KW-0611">Plant defense</keyword>
<keyword evidence="1" id="KW-0677">Repeat</keyword>
<evidence type="ECO:0000259" key="3">
    <source>
        <dbReference type="Pfam" id="PF23559"/>
    </source>
</evidence>
<comment type="caution">
    <text evidence="5">The sequence shown here is derived from an EMBL/GenBank/DDBJ whole genome shotgun (WGS) entry which is preliminary data.</text>
</comment>
<dbReference type="Proteomes" id="UP001341840">
    <property type="component" value="Unassembled WGS sequence"/>
</dbReference>
<reference evidence="5 6" key="1">
    <citation type="journal article" date="2023" name="Plants (Basel)">
        <title>Bridging the Gap: Combining Genomics and Transcriptomics Approaches to Understand Stylosanthes scabra, an Orphan Legume from the Brazilian Caatinga.</title>
        <authorList>
            <person name="Ferreira-Neto J.R.C."/>
            <person name="da Silva M.D."/>
            <person name="Binneck E."/>
            <person name="de Melo N.F."/>
            <person name="da Silva R.H."/>
            <person name="de Melo A.L.T.M."/>
            <person name="Pandolfi V."/>
            <person name="Bustamante F.O."/>
            <person name="Brasileiro-Vidal A.C."/>
            <person name="Benko-Iseppon A.M."/>
        </authorList>
    </citation>
    <scope>NUCLEOTIDE SEQUENCE [LARGE SCALE GENOMIC DNA]</scope>
    <source>
        <tissue evidence="5">Leaves</tissue>
    </source>
</reference>
<protein>
    <submittedName>
        <fullName evidence="5">Uncharacterized protein</fullName>
    </submittedName>
</protein>
<keyword evidence="6" id="KW-1185">Reference proteome</keyword>
<dbReference type="EMBL" id="JASCZI010060847">
    <property type="protein sequence ID" value="MED6136359.1"/>
    <property type="molecule type" value="Genomic_DNA"/>
</dbReference>
<proteinExistence type="predicted"/>
<feature type="domain" description="Disease resistance protein winged helix" evidence="3">
    <location>
        <begin position="1"/>
        <end position="51"/>
    </location>
</feature>
<dbReference type="Pfam" id="PF23598">
    <property type="entry name" value="LRR_14"/>
    <property type="match status" value="1"/>
</dbReference>
<dbReference type="SUPFAM" id="SSF52058">
    <property type="entry name" value="L domain-like"/>
    <property type="match status" value="1"/>
</dbReference>
<feature type="domain" description="Disease resistance R13L4/SHOC-2-like LRR" evidence="4">
    <location>
        <begin position="97"/>
        <end position="180"/>
    </location>
</feature>
<dbReference type="PANTHER" id="PTHR36766:SF70">
    <property type="entry name" value="DISEASE RESISTANCE PROTEIN RGA4"/>
    <property type="match status" value="1"/>
</dbReference>
<dbReference type="Pfam" id="PF23559">
    <property type="entry name" value="WHD_DRP"/>
    <property type="match status" value="1"/>
</dbReference>
<sequence length="208" mass="24153">MAENFLQPVGKKTPKEVGDKYFDELIARSFFQPHSIEENTFVMHDLVHDLAMIFGGEFFELKILRRLLRVKNTRTFLEINLEWWIPFNMENAPCILLSKLLNLRALSFESFPLESLPDSIGGLIHLRYLDLSETYIVTLPESLGEPYNLQTLKLVRCSNLKMLPVAMKDLENLRHLDIRVRRDTRRTVTMGAVRLMSRQTAASSGHYK</sequence>
<dbReference type="InterPro" id="IPR058922">
    <property type="entry name" value="WHD_DRP"/>
</dbReference>
<evidence type="ECO:0000313" key="5">
    <source>
        <dbReference type="EMBL" id="MED6136359.1"/>
    </source>
</evidence>
<name>A0ABU6SIZ6_9FABA</name>
<dbReference type="InterPro" id="IPR055414">
    <property type="entry name" value="LRR_R13L4/SHOC2-like"/>
</dbReference>
<evidence type="ECO:0000256" key="2">
    <source>
        <dbReference type="ARBA" id="ARBA00022821"/>
    </source>
</evidence>
<organism evidence="5 6">
    <name type="scientific">Stylosanthes scabra</name>
    <dbReference type="NCBI Taxonomy" id="79078"/>
    <lineage>
        <taxon>Eukaryota</taxon>
        <taxon>Viridiplantae</taxon>
        <taxon>Streptophyta</taxon>
        <taxon>Embryophyta</taxon>
        <taxon>Tracheophyta</taxon>
        <taxon>Spermatophyta</taxon>
        <taxon>Magnoliopsida</taxon>
        <taxon>eudicotyledons</taxon>
        <taxon>Gunneridae</taxon>
        <taxon>Pentapetalae</taxon>
        <taxon>rosids</taxon>
        <taxon>fabids</taxon>
        <taxon>Fabales</taxon>
        <taxon>Fabaceae</taxon>
        <taxon>Papilionoideae</taxon>
        <taxon>50 kb inversion clade</taxon>
        <taxon>dalbergioids sensu lato</taxon>
        <taxon>Dalbergieae</taxon>
        <taxon>Pterocarpus clade</taxon>
        <taxon>Stylosanthes</taxon>
    </lineage>
</organism>
<evidence type="ECO:0000256" key="1">
    <source>
        <dbReference type="ARBA" id="ARBA00022737"/>
    </source>
</evidence>
<evidence type="ECO:0000313" key="6">
    <source>
        <dbReference type="Proteomes" id="UP001341840"/>
    </source>
</evidence>
<dbReference type="PANTHER" id="PTHR36766">
    <property type="entry name" value="PLANT BROAD-SPECTRUM MILDEW RESISTANCE PROTEIN RPW8"/>
    <property type="match status" value="1"/>
</dbReference>
<dbReference type="Gene3D" id="3.80.10.10">
    <property type="entry name" value="Ribonuclease Inhibitor"/>
    <property type="match status" value="1"/>
</dbReference>
<dbReference type="InterPro" id="IPR032675">
    <property type="entry name" value="LRR_dom_sf"/>
</dbReference>
<evidence type="ECO:0000259" key="4">
    <source>
        <dbReference type="Pfam" id="PF23598"/>
    </source>
</evidence>
<accession>A0ABU6SIZ6</accession>
<gene>
    <name evidence="5" type="ORF">PIB30_055437</name>
</gene>